<dbReference type="Pfam" id="PF14677">
    <property type="entry name" value="FANCI_S3"/>
    <property type="match status" value="1"/>
</dbReference>
<dbReference type="Proteomes" id="UP000695022">
    <property type="component" value="Unplaced"/>
</dbReference>
<protein>
    <submittedName>
        <fullName evidence="9 10">Fanconi anemia group I protein-like isoform X1</fullName>
    </submittedName>
</protein>
<feature type="compositionally biased region" description="Basic residues" evidence="1">
    <location>
        <begin position="1388"/>
        <end position="1397"/>
    </location>
</feature>
<feature type="region of interest" description="Disordered" evidence="1">
    <location>
        <begin position="1328"/>
        <end position="1397"/>
    </location>
</feature>
<dbReference type="PANTHER" id="PTHR21818">
    <property type="entry name" value="BC025462 PROTEIN"/>
    <property type="match status" value="1"/>
</dbReference>
<dbReference type="InterPro" id="IPR029310">
    <property type="entry name" value="FANCI_HD1"/>
</dbReference>
<feature type="domain" description="FANCI helical" evidence="7">
    <location>
        <begin position="565"/>
        <end position="796"/>
    </location>
</feature>
<dbReference type="InterPro" id="IPR029313">
    <property type="entry name" value="FANCI_S3"/>
</dbReference>
<organism evidence="8 9">
    <name type="scientific">Priapulus caudatus</name>
    <name type="common">Priapulid worm</name>
    <dbReference type="NCBI Taxonomy" id="37621"/>
    <lineage>
        <taxon>Eukaryota</taxon>
        <taxon>Metazoa</taxon>
        <taxon>Ecdysozoa</taxon>
        <taxon>Scalidophora</taxon>
        <taxon>Priapulida</taxon>
        <taxon>Priapulimorpha</taxon>
        <taxon>Priapulimorphida</taxon>
        <taxon>Priapulidae</taxon>
        <taxon>Priapulus</taxon>
    </lineage>
</organism>
<dbReference type="Pfam" id="PF14679">
    <property type="entry name" value="FANCI_HD1"/>
    <property type="match status" value="1"/>
</dbReference>
<name>A0ABM1E5V9_PRICU</name>
<feature type="domain" description="FANCI helical" evidence="6">
    <location>
        <begin position="293"/>
        <end position="377"/>
    </location>
</feature>
<evidence type="ECO:0000259" key="3">
    <source>
        <dbReference type="Pfam" id="PF14676"/>
    </source>
</evidence>
<evidence type="ECO:0000259" key="4">
    <source>
        <dbReference type="Pfam" id="PF14677"/>
    </source>
</evidence>
<keyword evidence="8" id="KW-1185">Reference proteome</keyword>
<evidence type="ECO:0000313" key="8">
    <source>
        <dbReference type="Proteomes" id="UP000695022"/>
    </source>
</evidence>
<dbReference type="Pfam" id="PF14680">
    <property type="entry name" value="FANCI_HD2"/>
    <property type="match status" value="1"/>
</dbReference>
<dbReference type="RefSeq" id="XP_014667580.1">
    <property type="nucleotide sequence ID" value="XM_014812094.1"/>
</dbReference>
<dbReference type="Pfam" id="PF14675">
    <property type="entry name" value="FANCI_S1"/>
    <property type="match status" value="1"/>
</dbReference>
<accession>A0ABM1E5V9</accession>
<dbReference type="PANTHER" id="PTHR21818:SF0">
    <property type="entry name" value="FANCONI ANEMIA GROUP I PROTEIN"/>
    <property type="match status" value="1"/>
</dbReference>
<feature type="domain" description="FANCI solenoid 4" evidence="5">
    <location>
        <begin position="1067"/>
        <end position="1327"/>
    </location>
</feature>
<dbReference type="SUPFAM" id="SSF48371">
    <property type="entry name" value="ARM repeat"/>
    <property type="match status" value="1"/>
</dbReference>
<evidence type="ECO:0000256" key="1">
    <source>
        <dbReference type="SAM" id="MobiDB-lite"/>
    </source>
</evidence>
<reference evidence="9 10" key="1">
    <citation type="submission" date="2025-05" db="UniProtKB">
        <authorList>
            <consortium name="RefSeq"/>
        </authorList>
    </citation>
    <scope>IDENTIFICATION</scope>
</reference>
<feature type="compositionally biased region" description="Low complexity" evidence="1">
    <location>
        <begin position="1349"/>
        <end position="1358"/>
    </location>
</feature>
<dbReference type="Pfam" id="PF14678">
    <property type="entry name" value="FANCI_S4"/>
    <property type="match status" value="1"/>
</dbReference>
<dbReference type="InterPro" id="IPR029315">
    <property type="entry name" value="FANCI_S2"/>
</dbReference>
<dbReference type="InterPro" id="IPR029314">
    <property type="entry name" value="FANCI_S4"/>
</dbReference>
<evidence type="ECO:0000259" key="7">
    <source>
        <dbReference type="Pfam" id="PF14680"/>
    </source>
</evidence>
<proteinExistence type="predicted"/>
<evidence type="ECO:0000259" key="5">
    <source>
        <dbReference type="Pfam" id="PF14678"/>
    </source>
</evidence>
<evidence type="ECO:0000259" key="6">
    <source>
        <dbReference type="Pfam" id="PF14679"/>
    </source>
</evidence>
<dbReference type="InterPro" id="IPR026171">
    <property type="entry name" value="FANCI"/>
</dbReference>
<dbReference type="InterPro" id="IPR016024">
    <property type="entry name" value="ARM-type_fold"/>
</dbReference>
<evidence type="ECO:0000313" key="10">
    <source>
        <dbReference type="RefSeq" id="XP_014667581.1"/>
    </source>
</evidence>
<feature type="domain" description="FANCI solenoid 2" evidence="3">
    <location>
        <begin position="386"/>
        <end position="547"/>
    </location>
</feature>
<dbReference type="RefSeq" id="XP_014667581.1">
    <property type="nucleotide sequence ID" value="XM_014812095.1"/>
</dbReference>
<feature type="compositionally biased region" description="Acidic residues" evidence="1">
    <location>
        <begin position="1332"/>
        <end position="1348"/>
    </location>
</feature>
<feature type="compositionally biased region" description="Basic and acidic residues" evidence="1">
    <location>
        <begin position="1371"/>
        <end position="1381"/>
    </location>
</feature>
<gene>
    <name evidence="9 10" type="primary">LOC106809129</name>
</gene>
<evidence type="ECO:0000313" key="9">
    <source>
        <dbReference type="RefSeq" id="XP_014667580.1"/>
    </source>
</evidence>
<feature type="domain" description="FANCI solenoid 1" evidence="2">
    <location>
        <begin position="67"/>
        <end position="289"/>
    </location>
</feature>
<dbReference type="Pfam" id="PF14676">
    <property type="entry name" value="FANCI_S2"/>
    <property type="match status" value="1"/>
</dbReference>
<dbReference type="InterPro" id="IPR029312">
    <property type="entry name" value="FANCI_HD2"/>
</dbReference>
<evidence type="ECO:0000259" key="2">
    <source>
        <dbReference type="Pfam" id="PF14675"/>
    </source>
</evidence>
<dbReference type="GeneID" id="106809129"/>
<feature type="domain" description="FANCI solenoid 3" evidence="4">
    <location>
        <begin position="829"/>
        <end position="1053"/>
    </location>
</feature>
<sequence length="1397" mass="155211">MEKIDKTVLRLHEEKNYDELEKFLSSLSLDDISLLIDRRVLRGNGDPAALIRALFLASPSKFGEGIARRIHVYKHVVGLLRQDAMSTSLASEVIGTLLLETDGFSANSLAELAEMFLEIIRNIGNIVSSEKCQWLELFPKLLSSISRQDKVLYNNNDMPGAEYKSHVLNRLCSARWDAELVIQLTTMFRDIDMSSEELRFVIEKLVRMFGDLELQKLPAVVYQLLLLSTKGHKRCTLEGIINFFNEQDKKVSSQHRSSEAIEVEEEGNTVEQLRQVEGTVSLYIIFTIKQDQELGREYIKYLKANQQSPSRILSPFNVALALSVGQIHRFEDQLFDFLKGCIIKSYKDCERCSDSEWLQGLVSQDCDVTPGIVQAITNSSYGWDHVTHGLVHVGFLLMDTYGPKAAFGKTTISPAYFITPGGRACKLGAVVLLETFKLHKIVREDILEQILNRLVTKATSPAHHYLDLLAAIVRCGPQQLLEWSQKVREVFDYLSLLPATTSCRFLTAVQPLMKLSMPLKDALMIVLRKGMFSSHLEARKMAVNGYLQVLKNFKVLGTIPGSQQSQSSSSGSWFSQIQADVHSRPNPKANEALCLEIIASLRKCFKQQAEIRTLLYEGIPVVVSSNAELCGPALELLLTHLRAYYVSGDDVLPPVSLELCVATQGDVVTCNEPLGHLLASIVQILEKVAEKTSSGGEDDEGEQTDLEALQLDCEAVLKSLSSRMVNAELEDFELDKSADFSTNNTVGLKNHIFASLVLGIYEVSMEFTFVRGKYSRESCEMVLQLYECYSRLAEVLREKGTAGRKGGDAEKKGRPAAAVKPLATPTSLLTLRCVATMLNGLFCDVNPARAAGLAVLRGNADFVRHLVSVSLQKGQHLSTTLQVNTKPSKEDNTFQSCCKIAKSLLTHYTDSGGTASQRPRQPESERQRRAVLLMCVEGCSAMITLITTFYKDRVTEFLNHIAGDSSAGDVSKDVHVYAQIKRFQRLMAAVLATDEDSNRMKEVVYIVNVISQLATELEATEQHYVQLHKWVQQVCQERQLEDLAVLKPLLALLFRMTGRLTSGVVLALELAQDIHVQLKDIDQAIDVRDGSHFAFVTPRTAATVLAALLLRVDRMLEDAEWVVTVARGNVAPSAGARDADVDAAGATQREGREKHVSLQLGNLVNCLCELVQAAVPGSAGQDALIRTVARMYAALTNFTKYYIMLYKQHAGHLCPRYEKLVRLSGTNLTKNVYPMINYIQTVRLESIQQKAAKPEKAGKKKGGVGEAGGAAKSVVLKESHTIPNLIYAIEQYERYLIQLSKKSKVNLMEHMKASTARDFRIDASAVQAALEDQSDDDDENDDDNDDDANNVNVAVEQQDVMEGEEQVQEPPAKRPCPEKSQPEPPSKKASKLSKRKK</sequence>
<dbReference type="InterPro" id="IPR029308">
    <property type="entry name" value="FANCI_S1"/>
</dbReference>